<sequence length="381" mass="43220">MRRPNRQAHVFSLSKINIQSFFMAGIAFIVMTFLIIAMLTTADNHSRFSSSALHDWTGQMQSDWFVHLLGAENRYFLDALEDYSTPSLTTAVLELATNMNLEDPRTFLGRELPGFSGFDDTLVVAGQGTDFTNTSIESAPPTEEVLREQTGADNPSEEGEQEERSSTEMADEEPIIHISHAHNREAFHPEVEGKEDLHPEENIVKVGEYFADAFREYDLPVEVSDDDVTGMLDERGWDYSRSYDLNREIVEGAKEEHEELEFFFDLHRDSVGREHTAVTINDEVYARTFFVVGEDHADYEQNLEVATEIHNRMEDKWPGLSRGVLTRGGAGVDGIYNQDLSPGAMLIEFGGVDNTYEEVYRSADALAEVLQEYIYEELEEE</sequence>
<evidence type="ECO:0000256" key="1">
    <source>
        <dbReference type="SAM" id="MobiDB-lite"/>
    </source>
</evidence>
<name>A0A345BUN9_9BACI</name>
<feature type="region of interest" description="Disordered" evidence="1">
    <location>
        <begin position="131"/>
        <end position="170"/>
    </location>
</feature>
<keyword evidence="2" id="KW-0472">Membrane</keyword>
<dbReference type="NCBIfam" id="TIGR02867">
    <property type="entry name" value="spore_II_P"/>
    <property type="match status" value="1"/>
</dbReference>
<dbReference type="Pfam" id="PF07454">
    <property type="entry name" value="SpoIIP"/>
    <property type="match status" value="1"/>
</dbReference>
<dbReference type="InterPro" id="IPR010897">
    <property type="entry name" value="Spore_II_P"/>
</dbReference>
<dbReference type="Proteomes" id="UP000252100">
    <property type="component" value="Chromosome"/>
</dbReference>
<feature type="transmembrane region" description="Helical" evidence="2">
    <location>
        <begin position="21"/>
        <end position="42"/>
    </location>
</feature>
<evidence type="ECO:0000256" key="2">
    <source>
        <dbReference type="SAM" id="Phobius"/>
    </source>
</evidence>
<dbReference type="RefSeq" id="WP_114369959.1">
    <property type="nucleotide sequence ID" value="NZ_CP031092.1"/>
</dbReference>
<keyword evidence="2" id="KW-0812">Transmembrane</keyword>
<dbReference type="AlphaFoldDB" id="A0A345BUN9"/>
<protein>
    <submittedName>
        <fullName evidence="3">Stage II sporulation protein P</fullName>
    </submittedName>
</protein>
<reference evidence="3 4" key="1">
    <citation type="journal article" date="2018" name="J. Microbiol.">
        <title>Salicibibacter kimchii gen. nov., sp. nov., a moderately halophilic and alkalitolerant bacterium in the family Bacillaceae, isolated from kimchi.</title>
        <authorList>
            <person name="Jang J.Y."/>
            <person name="Oh Y.J."/>
            <person name="Lim S.K."/>
            <person name="Park H.K."/>
            <person name="Lee C."/>
            <person name="Kim J.Y."/>
            <person name="Lee M.A."/>
            <person name="Choi H.J."/>
        </authorList>
    </citation>
    <scope>NUCLEOTIDE SEQUENCE [LARGE SCALE GENOMIC DNA]</scope>
    <source>
        <strain evidence="3 4">NKC1-1</strain>
    </source>
</reference>
<keyword evidence="4" id="KW-1185">Reference proteome</keyword>
<evidence type="ECO:0000313" key="3">
    <source>
        <dbReference type="EMBL" id="AXF54670.1"/>
    </source>
</evidence>
<evidence type="ECO:0000313" key="4">
    <source>
        <dbReference type="Proteomes" id="UP000252100"/>
    </source>
</evidence>
<accession>A0A345BUN9</accession>
<gene>
    <name evidence="3" type="ORF">DT065_00645</name>
</gene>
<dbReference type="SUPFAM" id="SSF53187">
    <property type="entry name" value="Zn-dependent exopeptidases"/>
    <property type="match status" value="1"/>
</dbReference>
<dbReference type="KEGG" id="rue:DT065_00645"/>
<organism evidence="3 4">
    <name type="scientific">Salicibibacter kimchii</name>
    <dbReference type="NCBI Taxonomy" id="2099786"/>
    <lineage>
        <taxon>Bacteria</taxon>
        <taxon>Bacillati</taxon>
        <taxon>Bacillota</taxon>
        <taxon>Bacilli</taxon>
        <taxon>Bacillales</taxon>
        <taxon>Bacillaceae</taxon>
        <taxon>Salicibibacter</taxon>
    </lineage>
</organism>
<dbReference type="OrthoDB" id="1633470at2"/>
<dbReference type="EMBL" id="CP031092">
    <property type="protein sequence ID" value="AXF54670.1"/>
    <property type="molecule type" value="Genomic_DNA"/>
</dbReference>
<proteinExistence type="predicted"/>
<keyword evidence="2" id="KW-1133">Transmembrane helix</keyword>